<dbReference type="Proteomes" id="UP001204772">
    <property type="component" value="Unassembled WGS sequence"/>
</dbReference>
<dbReference type="Gene3D" id="3.40.50.150">
    <property type="entry name" value="Vaccinia Virus protein VP39"/>
    <property type="match status" value="1"/>
</dbReference>
<dbReference type="GO" id="GO:0032259">
    <property type="term" value="P:methylation"/>
    <property type="evidence" value="ECO:0007669"/>
    <property type="project" value="UniProtKB-KW"/>
</dbReference>
<keyword evidence="5" id="KW-0680">Restriction system</keyword>
<keyword evidence="3 7" id="KW-0808">Transferase</keyword>
<dbReference type="InterPro" id="IPR050390">
    <property type="entry name" value="C5-Methyltransferase"/>
</dbReference>
<dbReference type="RefSeq" id="WP_253530769.1">
    <property type="nucleotide sequence ID" value="NZ_JAMZEL010000009.1"/>
</dbReference>
<dbReference type="Gene3D" id="3.90.120.10">
    <property type="entry name" value="DNA Methylase, subunit A, domain 2"/>
    <property type="match status" value="1"/>
</dbReference>
<evidence type="ECO:0000313" key="8">
    <source>
        <dbReference type="EMBL" id="MCP1384861.1"/>
    </source>
</evidence>
<feature type="active site" evidence="7">
    <location>
        <position position="80"/>
    </location>
</feature>
<evidence type="ECO:0000256" key="5">
    <source>
        <dbReference type="ARBA" id="ARBA00022747"/>
    </source>
</evidence>
<evidence type="ECO:0000256" key="7">
    <source>
        <dbReference type="PROSITE-ProRule" id="PRU01016"/>
    </source>
</evidence>
<evidence type="ECO:0000313" key="9">
    <source>
        <dbReference type="Proteomes" id="UP001204772"/>
    </source>
</evidence>
<dbReference type="Pfam" id="PF00145">
    <property type="entry name" value="DNA_methylase"/>
    <property type="match status" value="2"/>
</dbReference>
<dbReference type="PROSITE" id="PS51679">
    <property type="entry name" value="SAM_MT_C5"/>
    <property type="match status" value="1"/>
</dbReference>
<dbReference type="PANTHER" id="PTHR10629:SF52">
    <property type="entry name" value="DNA (CYTOSINE-5)-METHYLTRANSFERASE 1"/>
    <property type="match status" value="1"/>
</dbReference>
<dbReference type="SUPFAM" id="SSF53335">
    <property type="entry name" value="S-adenosyl-L-methionine-dependent methyltransferases"/>
    <property type="match status" value="1"/>
</dbReference>
<evidence type="ECO:0000256" key="2">
    <source>
        <dbReference type="ARBA" id="ARBA00022603"/>
    </source>
</evidence>
<name>A0ABT1FSX0_9BACT</name>
<proteinExistence type="inferred from homology"/>
<keyword evidence="4 7" id="KW-0949">S-adenosyl-L-methionine</keyword>
<dbReference type="PANTHER" id="PTHR10629">
    <property type="entry name" value="CYTOSINE-SPECIFIC METHYLTRANSFERASE"/>
    <property type="match status" value="1"/>
</dbReference>
<keyword evidence="9" id="KW-1185">Reference proteome</keyword>
<evidence type="ECO:0000256" key="3">
    <source>
        <dbReference type="ARBA" id="ARBA00022679"/>
    </source>
</evidence>
<dbReference type="EC" id="2.1.1.37" evidence="1"/>
<comment type="catalytic activity">
    <reaction evidence="6">
        <text>a 2'-deoxycytidine in DNA + S-adenosyl-L-methionine = a 5-methyl-2'-deoxycytidine in DNA + S-adenosyl-L-homocysteine + H(+)</text>
        <dbReference type="Rhea" id="RHEA:13681"/>
        <dbReference type="Rhea" id="RHEA-COMP:11369"/>
        <dbReference type="Rhea" id="RHEA-COMP:11370"/>
        <dbReference type="ChEBI" id="CHEBI:15378"/>
        <dbReference type="ChEBI" id="CHEBI:57856"/>
        <dbReference type="ChEBI" id="CHEBI:59789"/>
        <dbReference type="ChEBI" id="CHEBI:85452"/>
        <dbReference type="ChEBI" id="CHEBI:85454"/>
        <dbReference type="EC" id="2.1.1.37"/>
    </reaction>
</comment>
<reference evidence="8 9" key="1">
    <citation type="submission" date="2022-06" db="EMBL/GenBank/DDBJ databases">
        <title>Runella sp. S5 genome sequencing.</title>
        <authorList>
            <person name="Park S."/>
        </authorList>
    </citation>
    <scope>NUCLEOTIDE SEQUENCE [LARGE SCALE GENOMIC DNA]</scope>
    <source>
        <strain evidence="8 9">S5</strain>
    </source>
</reference>
<keyword evidence="2 7" id="KW-0489">Methyltransferase</keyword>
<organism evidence="8 9">
    <name type="scientific">Runella salmonicolor</name>
    <dbReference type="NCBI Taxonomy" id="2950278"/>
    <lineage>
        <taxon>Bacteria</taxon>
        <taxon>Pseudomonadati</taxon>
        <taxon>Bacteroidota</taxon>
        <taxon>Cytophagia</taxon>
        <taxon>Cytophagales</taxon>
        <taxon>Spirosomataceae</taxon>
        <taxon>Runella</taxon>
    </lineage>
</organism>
<gene>
    <name evidence="8" type="ORF">NCI00_20665</name>
</gene>
<dbReference type="InterPro" id="IPR001525">
    <property type="entry name" value="C5_MeTfrase"/>
</dbReference>
<comment type="caution">
    <text evidence="8">The sequence shown here is derived from an EMBL/GenBank/DDBJ whole genome shotgun (WGS) entry which is preliminary data.</text>
</comment>
<dbReference type="GO" id="GO:0008168">
    <property type="term" value="F:methyltransferase activity"/>
    <property type="evidence" value="ECO:0007669"/>
    <property type="project" value="UniProtKB-KW"/>
</dbReference>
<evidence type="ECO:0000256" key="6">
    <source>
        <dbReference type="ARBA" id="ARBA00047422"/>
    </source>
</evidence>
<accession>A0ABT1FSX0</accession>
<evidence type="ECO:0000256" key="4">
    <source>
        <dbReference type="ARBA" id="ARBA00022691"/>
    </source>
</evidence>
<dbReference type="InterPro" id="IPR029063">
    <property type="entry name" value="SAM-dependent_MTases_sf"/>
</dbReference>
<comment type="similarity">
    <text evidence="7">Belongs to the class I-like SAM-binding methyltransferase superfamily. C5-methyltransferase family.</text>
</comment>
<protein>
    <recommendedName>
        <fullName evidence="1">DNA (cytosine-5-)-methyltransferase</fullName>
        <ecNumber evidence="1">2.1.1.37</ecNumber>
    </recommendedName>
</protein>
<evidence type="ECO:0000256" key="1">
    <source>
        <dbReference type="ARBA" id="ARBA00011975"/>
    </source>
</evidence>
<sequence>MNLHPSDITLKDLFCGCGGSTTGAVNVPGVRVKYAMNHWKLAVESHNTNHPDTFHDCADISETHPARYERTTGLIGSPECTNHSGAKGKRRKNLNQGELFQNKAIDHSAIKSRATMWDIVRFAEIHRYEFVITENVVEVRDWVLFEPWLKAMHSLGYVHKCVFLNAMFAHGENIKGFAPQSRDRIYIVFWKKGNKAPDLEIRPLAPCPRCGVKETYQSWKNGRIAGKFKTQYVFRCSGCNEVVMPFYYAALNAIDFSIPMVKIGERHLNKMPPLCDKTRQRIEYGLGKFGLRPTIIDQRNPSGSVRARIRTADDSPMNTQSTGYSSYLFSPFLVDTSFAHSKSDRTYGPNDVMPTLTTQQSLTLVAPSAILTMRGNRTLDAMTDPISTQVAAGIQNWLVSSKPFLTPYHGNAQAAQLTDPTYTIPTKDSLSLVETHNQPSVDDCYFRMLQPSETALAQGFPKDYIILGNKEDRQKQIGNANPPPTMELLVARCVASLV</sequence>
<dbReference type="EMBL" id="JAMZEL010000009">
    <property type="protein sequence ID" value="MCP1384861.1"/>
    <property type="molecule type" value="Genomic_DNA"/>
</dbReference>